<dbReference type="InterPro" id="IPR001750">
    <property type="entry name" value="ND/Mrp_TM"/>
</dbReference>
<dbReference type="GO" id="GO:0042773">
    <property type="term" value="P:ATP synthesis coupled electron transport"/>
    <property type="evidence" value="ECO:0007669"/>
    <property type="project" value="InterPro"/>
</dbReference>
<keyword evidence="7" id="KW-1278">Translocase</keyword>
<feature type="transmembrane region" description="Helical" evidence="13">
    <location>
        <begin position="20"/>
        <end position="37"/>
    </location>
</feature>
<evidence type="ECO:0000256" key="8">
    <source>
        <dbReference type="ARBA" id="ARBA00022989"/>
    </source>
</evidence>
<accession>A0A699IMP5</accession>
<feature type="transmembrane region" description="Helical" evidence="13">
    <location>
        <begin position="89"/>
        <end position="119"/>
    </location>
</feature>
<keyword evidence="5" id="KW-0934">Plastid</keyword>
<protein>
    <submittedName>
        <fullName evidence="15">NADH dehydrogenase subunit 5, mitochondrial</fullName>
    </submittedName>
</protein>
<dbReference type="PRINTS" id="PR01434">
    <property type="entry name" value="NADHDHGNASE5"/>
</dbReference>
<sequence>TESDFFLSSVPRNSWISCNMRLNAITLICILLLIGAAKKSAQIGSHTWSPDAMEGPTPVSALIHAATMVTAGVFMIARCSPLFEYPPTALIVITFAGAMTSFLAVSNIRFITVLTYGLTKRLPRARSIKGMAIGMGAS</sequence>
<dbReference type="GO" id="GO:0008137">
    <property type="term" value="F:NADH dehydrogenase (ubiquinone) activity"/>
    <property type="evidence" value="ECO:0007669"/>
    <property type="project" value="InterPro"/>
</dbReference>
<comment type="subcellular location">
    <subcellularLocation>
        <location evidence="1">Membrane</location>
        <topology evidence="1">Multi-pass membrane protein</topology>
    </subcellularLocation>
    <subcellularLocation>
        <location evidence="2">Plastid</location>
        <location evidence="2">Chloroplast thylakoid membrane</location>
    </subcellularLocation>
</comment>
<dbReference type="GO" id="GO:0003954">
    <property type="term" value="F:NADH dehydrogenase activity"/>
    <property type="evidence" value="ECO:0007669"/>
    <property type="project" value="TreeGrafter"/>
</dbReference>
<keyword evidence="9" id="KW-0520">NAD</keyword>
<evidence type="ECO:0000256" key="10">
    <source>
        <dbReference type="ARBA" id="ARBA00023136"/>
    </source>
</evidence>
<gene>
    <name evidence="15" type="ORF">Tci_541515</name>
</gene>
<comment type="similarity">
    <text evidence="3">Belongs to the complex I subunit 5 family.</text>
</comment>
<evidence type="ECO:0000256" key="1">
    <source>
        <dbReference type="ARBA" id="ARBA00004141"/>
    </source>
</evidence>
<evidence type="ECO:0000256" key="11">
    <source>
        <dbReference type="ARBA" id="ARBA00047726"/>
    </source>
</evidence>
<feature type="domain" description="NADH:quinone oxidoreductase/Mrp antiporter transmembrane" evidence="14">
    <location>
        <begin position="22"/>
        <end position="104"/>
    </location>
</feature>
<evidence type="ECO:0000256" key="4">
    <source>
        <dbReference type="ARBA" id="ARBA00022448"/>
    </source>
</evidence>
<name>A0A699IMP5_TANCI</name>
<evidence type="ECO:0000256" key="9">
    <source>
        <dbReference type="ARBA" id="ARBA00023027"/>
    </source>
</evidence>
<evidence type="ECO:0000256" key="7">
    <source>
        <dbReference type="ARBA" id="ARBA00022967"/>
    </source>
</evidence>
<proteinExistence type="inferred from homology"/>
<keyword evidence="10 13" id="KW-0472">Membrane</keyword>
<dbReference type="GO" id="GO:0015990">
    <property type="term" value="P:electron transport coupled proton transport"/>
    <property type="evidence" value="ECO:0007669"/>
    <property type="project" value="TreeGrafter"/>
</dbReference>
<keyword evidence="4" id="KW-0813">Transport</keyword>
<evidence type="ECO:0000256" key="2">
    <source>
        <dbReference type="ARBA" id="ARBA00004334"/>
    </source>
</evidence>
<keyword evidence="8 13" id="KW-1133">Transmembrane helix</keyword>
<organism evidence="15">
    <name type="scientific">Tanacetum cinerariifolium</name>
    <name type="common">Dalmatian daisy</name>
    <name type="synonym">Chrysanthemum cinerariifolium</name>
    <dbReference type="NCBI Taxonomy" id="118510"/>
    <lineage>
        <taxon>Eukaryota</taxon>
        <taxon>Viridiplantae</taxon>
        <taxon>Streptophyta</taxon>
        <taxon>Embryophyta</taxon>
        <taxon>Tracheophyta</taxon>
        <taxon>Spermatophyta</taxon>
        <taxon>Magnoliopsida</taxon>
        <taxon>eudicotyledons</taxon>
        <taxon>Gunneridae</taxon>
        <taxon>Pentapetalae</taxon>
        <taxon>asterids</taxon>
        <taxon>campanulids</taxon>
        <taxon>Asterales</taxon>
        <taxon>Asteraceae</taxon>
        <taxon>Asteroideae</taxon>
        <taxon>Anthemideae</taxon>
        <taxon>Anthemidinae</taxon>
        <taxon>Tanacetum</taxon>
    </lineage>
</organism>
<dbReference type="Pfam" id="PF00361">
    <property type="entry name" value="Proton_antipo_M"/>
    <property type="match status" value="1"/>
</dbReference>
<comment type="caution">
    <text evidence="15">The sequence shown here is derived from an EMBL/GenBank/DDBJ whole genome shotgun (WGS) entry which is preliminary data.</text>
</comment>
<dbReference type="EMBL" id="BKCJ010311219">
    <property type="protein sequence ID" value="GEZ69542.1"/>
    <property type="molecule type" value="Genomic_DNA"/>
</dbReference>
<reference evidence="15" key="1">
    <citation type="journal article" date="2019" name="Sci. Rep.">
        <title>Draft genome of Tanacetum cinerariifolium, the natural source of mosquito coil.</title>
        <authorList>
            <person name="Yamashiro T."/>
            <person name="Shiraishi A."/>
            <person name="Satake H."/>
            <person name="Nakayama K."/>
        </authorList>
    </citation>
    <scope>NUCLEOTIDE SEQUENCE</scope>
</reference>
<comment type="catalytic activity">
    <reaction evidence="11">
        <text>a plastoquinone + NADPH + (n+1) H(+)(in) = a plastoquinol + NADP(+) + n H(+)(out)</text>
        <dbReference type="Rhea" id="RHEA:42612"/>
        <dbReference type="Rhea" id="RHEA-COMP:9561"/>
        <dbReference type="Rhea" id="RHEA-COMP:9562"/>
        <dbReference type="ChEBI" id="CHEBI:15378"/>
        <dbReference type="ChEBI" id="CHEBI:17757"/>
        <dbReference type="ChEBI" id="CHEBI:57783"/>
        <dbReference type="ChEBI" id="CHEBI:58349"/>
        <dbReference type="ChEBI" id="CHEBI:62192"/>
    </reaction>
</comment>
<evidence type="ECO:0000256" key="12">
    <source>
        <dbReference type="ARBA" id="ARBA00048026"/>
    </source>
</evidence>
<dbReference type="PANTHER" id="PTHR42829">
    <property type="entry name" value="NADH-UBIQUINONE OXIDOREDUCTASE CHAIN 5"/>
    <property type="match status" value="1"/>
</dbReference>
<evidence type="ECO:0000256" key="13">
    <source>
        <dbReference type="SAM" id="Phobius"/>
    </source>
</evidence>
<dbReference type="AlphaFoldDB" id="A0A699IMP5"/>
<evidence type="ECO:0000256" key="6">
    <source>
        <dbReference type="ARBA" id="ARBA00022692"/>
    </source>
</evidence>
<dbReference type="PANTHER" id="PTHR42829:SF2">
    <property type="entry name" value="NADH-UBIQUINONE OXIDOREDUCTASE CHAIN 5"/>
    <property type="match status" value="1"/>
</dbReference>
<evidence type="ECO:0000259" key="14">
    <source>
        <dbReference type="Pfam" id="PF00361"/>
    </source>
</evidence>
<dbReference type="InterPro" id="IPR003945">
    <property type="entry name" value="NU5C-like"/>
</dbReference>
<comment type="catalytic activity">
    <reaction evidence="12">
        <text>a plastoquinone + NADH + (n+1) H(+)(in) = a plastoquinol + NAD(+) + n H(+)(out)</text>
        <dbReference type="Rhea" id="RHEA:42608"/>
        <dbReference type="Rhea" id="RHEA-COMP:9561"/>
        <dbReference type="Rhea" id="RHEA-COMP:9562"/>
        <dbReference type="ChEBI" id="CHEBI:15378"/>
        <dbReference type="ChEBI" id="CHEBI:17757"/>
        <dbReference type="ChEBI" id="CHEBI:57540"/>
        <dbReference type="ChEBI" id="CHEBI:57945"/>
        <dbReference type="ChEBI" id="CHEBI:62192"/>
    </reaction>
</comment>
<feature type="transmembrane region" description="Helical" evidence="13">
    <location>
        <begin position="58"/>
        <end position="77"/>
    </location>
</feature>
<feature type="non-terminal residue" evidence="15">
    <location>
        <position position="1"/>
    </location>
</feature>
<dbReference type="GO" id="GO:0009535">
    <property type="term" value="C:chloroplast thylakoid membrane"/>
    <property type="evidence" value="ECO:0007669"/>
    <property type="project" value="UniProtKB-SubCell"/>
</dbReference>
<evidence type="ECO:0000256" key="3">
    <source>
        <dbReference type="ARBA" id="ARBA00008200"/>
    </source>
</evidence>
<evidence type="ECO:0000256" key="5">
    <source>
        <dbReference type="ARBA" id="ARBA00022640"/>
    </source>
</evidence>
<evidence type="ECO:0000313" key="15">
    <source>
        <dbReference type="EMBL" id="GEZ69542.1"/>
    </source>
</evidence>
<keyword evidence="6 13" id="KW-0812">Transmembrane</keyword>